<dbReference type="PROSITE" id="PS50088">
    <property type="entry name" value="ANK_REPEAT"/>
    <property type="match status" value="1"/>
</dbReference>
<evidence type="ECO:0000256" key="2">
    <source>
        <dbReference type="ARBA" id="ARBA00023043"/>
    </source>
</evidence>
<dbReference type="AlphaFoldDB" id="A0A7S4RHZ6"/>
<proteinExistence type="predicted"/>
<gene>
    <name evidence="5" type="ORF">DBRI00130_LOCUS19026</name>
</gene>
<keyword evidence="1" id="KW-0677">Repeat</keyword>
<dbReference type="SUPFAM" id="SSF48403">
    <property type="entry name" value="Ankyrin repeat"/>
    <property type="match status" value="1"/>
</dbReference>
<organism evidence="5">
    <name type="scientific">Ditylum brightwellii</name>
    <dbReference type="NCBI Taxonomy" id="49249"/>
    <lineage>
        <taxon>Eukaryota</taxon>
        <taxon>Sar</taxon>
        <taxon>Stramenopiles</taxon>
        <taxon>Ochrophyta</taxon>
        <taxon>Bacillariophyta</taxon>
        <taxon>Mediophyceae</taxon>
        <taxon>Lithodesmiophycidae</taxon>
        <taxon>Lithodesmiales</taxon>
        <taxon>Lithodesmiaceae</taxon>
        <taxon>Ditylum</taxon>
    </lineage>
</organism>
<evidence type="ECO:0000313" key="5">
    <source>
        <dbReference type="EMBL" id="CAE4615074.1"/>
    </source>
</evidence>
<dbReference type="SMART" id="SM00248">
    <property type="entry name" value="ANK"/>
    <property type="match status" value="4"/>
</dbReference>
<keyword evidence="2 3" id="KW-0040">ANK repeat</keyword>
<feature type="compositionally biased region" description="Acidic residues" evidence="4">
    <location>
        <begin position="1"/>
        <end position="14"/>
    </location>
</feature>
<accession>A0A7S4RHZ6</accession>
<sequence>MSLVEEEDDEDDDDNEKKEKEPLMTIKKDLPHRTTKYMPQDAPPPHASPSASSGAAFKGSRLNTILKEELPNPTTTSIAQTANQKTQQHALYLHIHSASPQAIRYSLHTICVTDNLNLLHNLFVNDLSGGGSCMHYILRHALFTNSAEEGNNIEEEDCFMRRKKNGEMIGRTIFWLCCYCGSYRVFEFLVKECFQHFRRLSGGDGDSKARKALCCLLDIETGLGSKPVLIAAAKNHSKIISILLQYGVNPNTTNRYGITAATIASLLNHVDVLTVLSHDSRTNFNSSCIEKNIQDSEYTEDSWSNDNYQQCIMSPAHAACEGGHLDALRFLYNLKKKDVGVKEDEDGNVVLGGVTNIVDFTVYNGDGYSCAGIAALYNRVRERNRTFVIYF</sequence>
<dbReference type="PROSITE" id="PS50297">
    <property type="entry name" value="ANK_REP_REGION"/>
    <property type="match status" value="1"/>
</dbReference>
<dbReference type="PANTHER" id="PTHR24198:SF165">
    <property type="entry name" value="ANKYRIN REPEAT-CONTAINING PROTEIN-RELATED"/>
    <property type="match status" value="1"/>
</dbReference>
<feature type="region of interest" description="Disordered" evidence="4">
    <location>
        <begin position="1"/>
        <end position="56"/>
    </location>
</feature>
<dbReference type="EMBL" id="HBNS01024116">
    <property type="protein sequence ID" value="CAE4615074.1"/>
    <property type="molecule type" value="Transcribed_RNA"/>
</dbReference>
<evidence type="ECO:0000256" key="1">
    <source>
        <dbReference type="ARBA" id="ARBA00022737"/>
    </source>
</evidence>
<dbReference type="Gene3D" id="1.25.40.20">
    <property type="entry name" value="Ankyrin repeat-containing domain"/>
    <property type="match status" value="1"/>
</dbReference>
<feature type="repeat" description="ANK" evidence="3">
    <location>
        <begin position="223"/>
        <end position="255"/>
    </location>
</feature>
<reference evidence="5" key="1">
    <citation type="submission" date="2021-01" db="EMBL/GenBank/DDBJ databases">
        <authorList>
            <person name="Corre E."/>
            <person name="Pelletier E."/>
            <person name="Niang G."/>
            <person name="Scheremetjew M."/>
            <person name="Finn R."/>
            <person name="Kale V."/>
            <person name="Holt S."/>
            <person name="Cochrane G."/>
            <person name="Meng A."/>
            <person name="Brown T."/>
            <person name="Cohen L."/>
        </authorList>
    </citation>
    <scope>NUCLEOTIDE SEQUENCE</scope>
    <source>
        <strain evidence="5">GSO104</strain>
    </source>
</reference>
<dbReference type="Pfam" id="PF12796">
    <property type="entry name" value="Ank_2"/>
    <property type="match status" value="1"/>
</dbReference>
<protein>
    <submittedName>
        <fullName evidence="5">Uncharacterized protein</fullName>
    </submittedName>
</protein>
<dbReference type="InterPro" id="IPR036770">
    <property type="entry name" value="Ankyrin_rpt-contain_sf"/>
</dbReference>
<dbReference type="InterPro" id="IPR002110">
    <property type="entry name" value="Ankyrin_rpt"/>
</dbReference>
<name>A0A7S4RHZ6_9STRA</name>
<evidence type="ECO:0000256" key="4">
    <source>
        <dbReference type="SAM" id="MobiDB-lite"/>
    </source>
</evidence>
<dbReference type="PANTHER" id="PTHR24198">
    <property type="entry name" value="ANKYRIN REPEAT AND PROTEIN KINASE DOMAIN-CONTAINING PROTEIN"/>
    <property type="match status" value="1"/>
</dbReference>
<evidence type="ECO:0000256" key="3">
    <source>
        <dbReference type="PROSITE-ProRule" id="PRU00023"/>
    </source>
</evidence>
<feature type="compositionally biased region" description="Basic and acidic residues" evidence="4">
    <location>
        <begin position="15"/>
        <end position="32"/>
    </location>
</feature>